<dbReference type="AlphaFoldDB" id="X0ZPZ0"/>
<evidence type="ECO:0000313" key="2">
    <source>
        <dbReference type="EMBL" id="GAG60132.1"/>
    </source>
</evidence>
<reference evidence="2" key="1">
    <citation type="journal article" date="2014" name="Front. Microbiol.">
        <title>High frequency of phylogenetically diverse reductive dehalogenase-homologous genes in deep subseafloor sedimentary metagenomes.</title>
        <authorList>
            <person name="Kawai M."/>
            <person name="Futagami T."/>
            <person name="Toyoda A."/>
            <person name="Takaki Y."/>
            <person name="Nishi S."/>
            <person name="Hori S."/>
            <person name="Arai W."/>
            <person name="Tsubouchi T."/>
            <person name="Morono Y."/>
            <person name="Uchiyama I."/>
            <person name="Ito T."/>
            <person name="Fujiyama A."/>
            <person name="Inagaki F."/>
            <person name="Takami H."/>
        </authorList>
    </citation>
    <scope>NUCLEOTIDE SEQUENCE</scope>
    <source>
        <strain evidence="2">Expedition CK06-06</strain>
    </source>
</reference>
<accession>X0ZPZ0</accession>
<keyword evidence="1" id="KW-1133">Transmembrane helix</keyword>
<proteinExistence type="predicted"/>
<keyword evidence="1" id="KW-0472">Membrane</keyword>
<comment type="caution">
    <text evidence="2">The sequence shown here is derived from an EMBL/GenBank/DDBJ whole genome shotgun (WGS) entry which is preliminary data.</text>
</comment>
<sequence>MIVQMREDAVRIVQVEDVDEPNGRMPPPIWVVVVVLLAAVGGGWLLTFPPDVAESTTAVTPPDTVLESLRYPSPYSKFAIQAPGSGPGDLAGDVAVTSALPFSTPGNLWALRPSGEIVRLPDISIGRGISKYPLLITSERIAFANYGHGYLLDTDAVASAEPLAPATFVVPGANEGLVWFVRSRSLLGDVSWVAPVDVDTRTVGPELNIADLFSGVVVGVADGLIVNPKDQDAYGEFAYWSPSAGLVSLDLGDPDRET</sequence>
<feature type="non-terminal residue" evidence="2">
    <location>
        <position position="258"/>
    </location>
</feature>
<protein>
    <submittedName>
        <fullName evidence="2">Uncharacterized protein</fullName>
    </submittedName>
</protein>
<evidence type="ECO:0000256" key="1">
    <source>
        <dbReference type="SAM" id="Phobius"/>
    </source>
</evidence>
<feature type="transmembrane region" description="Helical" evidence="1">
    <location>
        <begin position="29"/>
        <end position="48"/>
    </location>
</feature>
<organism evidence="2">
    <name type="scientific">marine sediment metagenome</name>
    <dbReference type="NCBI Taxonomy" id="412755"/>
    <lineage>
        <taxon>unclassified sequences</taxon>
        <taxon>metagenomes</taxon>
        <taxon>ecological metagenomes</taxon>
    </lineage>
</organism>
<keyword evidence="1" id="KW-0812">Transmembrane</keyword>
<name>X0ZPZ0_9ZZZZ</name>
<dbReference type="EMBL" id="BART01005041">
    <property type="protein sequence ID" value="GAG60132.1"/>
    <property type="molecule type" value="Genomic_DNA"/>
</dbReference>
<gene>
    <name evidence="2" type="ORF">S01H4_12059</name>
</gene>